<name>A0A0V1BYQ5_TRISP</name>
<dbReference type="InParanoid" id="A0A0V1BYQ5"/>
<reference evidence="1 2" key="1">
    <citation type="submission" date="2015-01" db="EMBL/GenBank/DDBJ databases">
        <title>Evolution of Trichinella species and genotypes.</title>
        <authorList>
            <person name="Korhonen P.K."/>
            <person name="Edoardo P."/>
            <person name="Giuseppe L.R."/>
            <person name="Gasser R.B."/>
        </authorList>
    </citation>
    <scope>NUCLEOTIDE SEQUENCE [LARGE SCALE GENOMIC DNA]</scope>
    <source>
        <strain evidence="1">ISS3</strain>
    </source>
</reference>
<sequence length="123" mass="14027">MAKFKAEIVLLAVSTQKSAKKSLCVKQHLSCLYMENKKTVLLLFVNTCVKQTVHIVNAAFIFASTVLTHENGKTVKSIFLLTITDWHYGLRLESAKLKIPLAKDRFLAQLYMISLLDYNFFIN</sequence>
<evidence type="ECO:0000313" key="2">
    <source>
        <dbReference type="Proteomes" id="UP000054776"/>
    </source>
</evidence>
<protein>
    <submittedName>
        <fullName evidence="1">Uncharacterized protein</fullName>
    </submittedName>
</protein>
<comment type="caution">
    <text evidence="1">The sequence shown here is derived from an EMBL/GenBank/DDBJ whole genome shotgun (WGS) entry which is preliminary data.</text>
</comment>
<proteinExistence type="predicted"/>
<accession>A0A0V1BYQ5</accession>
<evidence type="ECO:0000313" key="1">
    <source>
        <dbReference type="EMBL" id="KRY42049.1"/>
    </source>
</evidence>
<dbReference type="OrthoDB" id="10625851at2759"/>
<dbReference type="AlphaFoldDB" id="A0A0V1BYQ5"/>
<dbReference type="Proteomes" id="UP000054776">
    <property type="component" value="Unassembled WGS sequence"/>
</dbReference>
<gene>
    <name evidence="1" type="ORF">T01_6344</name>
</gene>
<organism evidence="1 2">
    <name type="scientific">Trichinella spiralis</name>
    <name type="common">Trichina worm</name>
    <dbReference type="NCBI Taxonomy" id="6334"/>
    <lineage>
        <taxon>Eukaryota</taxon>
        <taxon>Metazoa</taxon>
        <taxon>Ecdysozoa</taxon>
        <taxon>Nematoda</taxon>
        <taxon>Enoplea</taxon>
        <taxon>Dorylaimia</taxon>
        <taxon>Trichinellida</taxon>
        <taxon>Trichinellidae</taxon>
        <taxon>Trichinella</taxon>
    </lineage>
</organism>
<dbReference type="EMBL" id="JYDH01000005">
    <property type="protein sequence ID" value="KRY42049.1"/>
    <property type="molecule type" value="Genomic_DNA"/>
</dbReference>
<keyword evidence="2" id="KW-1185">Reference proteome</keyword>